<dbReference type="PANTHER" id="PTHR15592">
    <property type="entry name" value="MATRIN 3/NUCLEAR PROTEIN 220-RELATED"/>
    <property type="match status" value="1"/>
</dbReference>
<proteinExistence type="predicted"/>
<dbReference type="Pfam" id="PF11835">
    <property type="entry name" value="RRM_8"/>
    <property type="match status" value="1"/>
</dbReference>
<keyword evidence="1" id="KW-0597">Phosphoprotein</keyword>
<dbReference type="SMART" id="SM00360">
    <property type="entry name" value="RRM"/>
    <property type="match status" value="3"/>
</dbReference>
<feature type="compositionally biased region" description="Low complexity" evidence="5">
    <location>
        <begin position="141"/>
        <end position="160"/>
    </location>
</feature>
<dbReference type="OrthoDB" id="296632at2759"/>
<evidence type="ECO:0000259" key="6">
    <source>
        <dbReference type="PROSITE" id="PS50102"/>
    </source>
</evidence>
<dbReference type="FunFam" id="3.30.70.330:FF:000018">
    <property type="entry name" value="Polypyrimidine tract-binding protein 2 isoform 1"/>
    <property type="match status" value="1"/>
</dbReference>
<dbReference type="AlphaFoldDB" id="A0A553MZC9"/>
<sequence>MDGVGDVTVGVKRGSDELLSSSMYNSPSSGLSSVSDSTSNGSDSKKLRVEERVGDAPPSRVLHIRKLPNDVSEAEIVALGLPFGKVTNILTLKGKNQAFLELSTEEAAMMMVNYYSAVTPHLRSVPVYIQYSNHKELKTDSSSQSGGSATSGSNSSDSGSSPVLRIIVDNMFYPVTLDVLQQIFSKFGTVIKIITFTKNNQFQALLQYSDAACAQQAKVTLDGQNIYNACCTLRIDYSKLVNLNVKYNNDKSKDFTRPELPAGDGQSALDPAVAAVLGKDSSSLLGKIPGALSPLSAAAAAAAAAGRVALAGHSGSGGVLLVSNLNEEMVTPHSLFTLFGVYGDVQRVKILFNKKDSALIQMADIIRVTMSKHQTVQLPRDGLDDQGLTKDFTNSPLHRFKKPGSKNFQNIFPPSATLHLSNIPQDATEEYLKSLFSNSGGTVKAFKFFQDHKMALIQMMTIEESINCLIELHNFNMGNNHHLKVSFSKSTI</sequence>
<evidence type="ECO:0000256" key="3">
    <source>
        <dbReference type="ARBA" id="ARBA00022884"/>
    </source>
</evidence>
<name>A0A553MZC9_9TELE</name>
<feature type="compositionally biased region" description="Basic and acidic residues" evidence="5">
    <location>
        <begin position="43"/>
        <end position="54"/>
    </location>
</feature>
<dbReference type="InterPro" id="IPR006536">
    <property type="entry name" value="HnRNP-L/PTB"/>
</dbReference>
<dbReference type="InterPro" id="IPR012677">
    <property type="entry name" value="Nucleotide-bd_a/b_plait_sf"/>
</dbReference>
<dbReference type="STRING" id="623744.A0A553MZC9"/>
<feature type="domain" description="RRM" evidence="6">
    <location>
        <begin position="164"/>
        <end position="240"/>
    </location>
</feature>
<evidence type="ECO:0000313" key="8">
    <source>
        <dbReference type="Proteomes" id="UP000316079"/>
    </source>
</evidence>
<accession>A0A553MZC9</accession>
<feature type="compositionally biased region" description="Low complexity" evidence="5">
    <location>
        <begin position="18"/>
        <end position="42"/>
    </location>
</feature>
<comment type="caution">
    <text evidence="7">The sequence shown here is derived from an EMBL/GenBank/DDBJ whole genome shotgun (WGS) entry which is preliminary data.</text>
</comment>
<dbReference type="Pfam" id="PF00076">
    <property type="entry name" value="RRM_1"/>
    <property type="match status" value="1"/>
</dbReference>
<dbReference type="Proteomes" id="UP000316079">
    <property type="component" value="Unassembled WGS sequence"/>
</dbReference>
<dbReference type="GO" id="GO:0006397">
    <property type="term" value="P:mRNA processing"/>
    <property type="evidence" value="ECO:0007669"/>
    <property type="project" value="InterPro"/>
</dbReference>
<gene>
    <name evidence="7" type="ORF">DNTS_006515</name>
</gene>
<dbReference type="GO" id="GO:0005634">
    <property type="term" value="C:nucleus"/>
    <property type="evidence" value="ECO:0007669"/>
    <property type="project" value="InterPro"/>
</dbReference>
<dbReference type="PROSITE" id="PS50102">
    <property type="entry name" value="RRM"/>
    <property type="match status" value="3"/>
</dbReference>
<dbReference type="CDD" id="cd12693">
    <property type="entry name" value="RRM2_PTBP1_like"/>
    <property type="match status" value="1"/>
</dbReference>
<keyword evidence="3 4" id="KW-0694">RNA-binding</keyword>
<feature type="region of interest" description="Disordered" evidence="5">
    <location>
        <begin position="138"/>
        <end position="160"/>
    </location>
</feature>
<dbReference type="FunFam" id="3.30.70.330:FF:000032">
    <property type="entry name" value="Polypyrimidine tract-binding protein 2 isoform 1"/>
    <property type="match status" value="1"/>
</dbReference>
<reference evidence="7 8" key="1">
    <citation type="journal article" date="2019" name="Sci. Data">
        <title>Hybrid genome assembly and annotation of Danionella translucida.</title>
        <authorList>
            <person name="Kadobianskyi M."/>
            <person name="Schulze L."/>
            <person name="Schuelke M."/>
            <person name="Judkewitz B."/>
        </authorList>
    </citation>
    <scope>NUCLEOTIDE SEQUENCE [LARGE SCALE GENOMIC DNA]</scope>
    <source>
        <strain evidence="7 8">Bolton</strain>
    </source>
</reference>
<keyword evidence="2" id="KW-0677">Repeat</keyword>
<dbReference type="InterPro" id="IPR035979">
    <property type="entry name" value="RBD_domain_sf"/>
</dbReference>
<protein>
    <recommendedName>
        <fullName evidence="6">RRM domain-containing protein</fullName>
    </recommendedName>
</protein>
<dbReference type="InterPro" id="IPR021790">
    <property type="entry name" value="PTBP1-like_RRM2"/>
</dbReference>
<dbReference type="SUPFAM" id="SSF54928">
    <property type="entry name" value="RNA-binding domain, RBD"/>
    <property type="match status" value="4"/>
</dbReference>
<evidence type="ECO:0000313" key="7">
    <source>
        <dbReference type="EMBL" id="TRY58546.1"/>
    </source>
</evidence>
<evidence type="ECO:0000256" key="1">
    <source>
        <dbReference type="ARBA" id="ARBA00022553"/>
    </source>
</evidence>
<evidence type="ECO:0000256" key="4">
    <source>
        <dbReference type="PROSITE-ProRule" id="PRU00176"/>
    </source>
</evidence>
<feature type="region of interest" description="Disordered" evidence="5">
    <location>
        <begin position="18"/>
        <end position="54"/>
    </location>
</feature>
<keyword evidence="8" id="KW-1185">Reference proteome</keyword>
<dbReference type="InterPro" id="IPR000504">
    <property type="entry name" value="RRM_dom"/>
</dbReference>
<dbReference type="GO" id="GO:0003723">
    <property type="term" value="F:RNA binding"/>
    <property type="evidence" value="ECO:0007669"/>
    <property type="project" value="UniProtKB-UniRule"/>
</dbReference>
<evidence type="ECO:0000256" key="2">
    <source>
        <dbReference type="ARBA" id="ARBA00022737"/>
    </source>
</evidence>
<organism evidence="7 8">
    <name type="scientific">Danionella cerebrum</name>
    <dbReference type="NCBI Taxonomy" id="2873325"/>
    <lineage>
        <taxon>Eukaryota</taxon>
        <taxon>Metazoa</taxon>
        <taxon>Chordata</taxon>
        <taxon>Craniata</taxon>
        <taxon>Vertebrata</taxon>
        <taxon>Euteleostomi</taxon>
        <taxon>Actinopterygii</taxon>
        <taxon>Neopterygii</taxon>
        <taxon>Teleostei</taxon>
        <taxon>Ostariophysi</taxon>
        <taxon>Cypriniformes</taxon>
        <taxon>Danionidae</taxon>
        <taxon>Danioninae</taxon>
        <taxon>Danionella</taxon>
    </lineage>
</organism>
<dbReference type="EMBL" id="SRMA01027187">
    <property type="protein sequence ID" value="TRY58546.1"/>
    <property type="molecule type" value="Genomic_DNA"/>
</dbReference>
<feature type="domain" description="RRM" evidence="6">
    <location>
        <begin position="60"/>
        <end position="144"/>
    </location>
</feature>
<dbReference type="Gene3D" id="3.30.70.330">
    <property type="match status" value="4"/>
</dbReference>
<dbReference type="Pfam" id="PF13893">
    <property type="entry name" value="RRM_5"/>
    <property type="match status" value="1"/>
</dbReference>
<evidence type="ECO:0000256" key="5">
    <source>
        <dbReference type="SAM" id="MobiDB-lite"/>
    </source>
</evidence>
<dbReference type="NCBIfam" id="TIGR01649">
    <property type="entry name" value="hnRNP-L_PTB"/>
    <property type="match status" value="1"/>
</dbReference>
<feature type="domain" description="RRM" evidence="6">
    <location>
        <begin position="416"/>
        <end position="490"/>
    </location>
</feature>